<dbReference type="KEGG" id="mala:NCTC10135_00710"/>
<dbReference type="Proteomes" id="UP000259864">
    <property type="component" value="Chromosome 1"/>
</dbReference>
<reference evidence="2" key="1">
    <citation type="submission" date="2018-06" db="EMBL/GenBank/DDBJ databases">
        <authorList>
            <consortium name="Pathogen Informatics"/>
        </authorList>
    </citation>
    <scope>NUCLEOTIDE SEQUENCE [LARGE SCALE GENOMIC DNA]</scope>
    <source>
        <strain evidence="2">NCTC10135</strain>
    </source>
</reference>
<dbReference type="AlphaFoldDB" id="A0A3B0NZR2"/>
<dbReference type="EMBL" id="LS991949">
    <property type="protein sequence ID" value="SYV90192.1"/>
    <property type="molecule type" value="Genomic_DNA"/>
</dbReference>
<evidence type="ECO:0000313" key="1">
    <source>
        <dbReference type="EMBL" id="SYV90192.1"/>
    </source>
</evidence>
<accession>A0A3B0NZR2</accession>
<sequence>MFFSSSFFDCFKYWKNEDLGWIWRFFDELGNWFVKGIRNELIVFDNVSEEVSLIELFSNW</sequence>
<name>A0A3B0NZR2_9BACT</name>
<protein>
    <submittedName>
        <fullName evidence="1">Uncharacterized protein</fullName>
    </submittedName>
</protein>
<organism evidence="1 2">
    <name type="scientific">Metamycoplasma alkalescens</name>
    <dbReference type="NCBI Taxonomy" id="45363"/>
    <lineage>
        <taxon>Bacteria</taxon>
        <taxon>Bacillati</taxon>
        <taxon>Mycoplasmatota</taxon>
        <taxon>Mycoplasmoidales</taxon>
        <taxon>Metamycoplasmataceae</taxon>
        <taxon>Metamycoplasma</taxon>
    </lineage>
</organism>
<evidence type="ECO:0000313" key="2">
    <source>
        <dbReference type="Proteomes" id="UP000259864"/>
    </source>
</evidence>
<gene>
    <name evidence="1" type="ORF">NCTC10135_00710</name>
</gene>
<feature type="non-terminal residue" evidence="1">
    <location>
        <position position="60"/>
    </location>
</feature>
<proteinExistence type="predicted"/>